<keyword evidence="3" id="KW-1133">Transmembrane helix</keyword>
<evidence type="ECO:0000256" key="3">
    <source>
        <dbReference type="SAM" id="Phobius"/>
    </source>
</evidence>
<evidence type="ECO:0000256" key="1">
    <source>
        <dbReference type="ARBA" id="ARBA00022676"/>
    </source>
</evidence>
<dbReference type="PANTHER" id="PTHR43630:SF1">
    <property type="entry name" value="POLY-BETA-1,6-N-ACETYL-D-GLUCOSAMINE SYNTHASE"/>
    <property type="match status" value="1"/>
</dbReference>
<dbReference type="SUPFAM" id="SSF53448">
    <property type="entry name" value="Nucleotide-diphospho-sugar transferases"/>
    <property type="match status" value="1"/>
</dbReference>
<name>A0A7S3P751_9STRA</name>
<dbReference type="Gene3D" id="3.90.550.10">
    <property type="entry name" value="Spore Coat Polysaccharide Biosynthesis Protein SpsA, Chain A"/>
    <property type="match status" value="1"/>
</dbReference>
<feature type="transmembrane region" description="Helical" evidence="3">
    <location>
        <begin position="14"/>
        <end position="31"/>
    </location>
</feature>
<evidence type="ECO:0000313" key="6">
    <source>
        <dbReference type="EMBL" id="CAE0409824.1"/>
    </source>
</evidence>
<feature type="transmembrane region" description="Helical" evidence="3">
    <location>
        <begin position="418"/>
        <end position="439"/>
    </location>
</feature>
<reference evidence="6" key="1">
    <citation type="submission" date="2021-01" db="EMBL/GenBank/DDBJ databases">
        <authorList>
            <person name="Corre E."/>
            <person name="Pelletier E."/>
            <person name="Niang G."/>
            <person name="Scheremetjew M."/>
            <person name="Finn R."/>
            <person name="Kale V."/>
            <person name="Holt S."/>
            <person name="Cochrane G."/>
            <person name="Meng A."/>
            <person name="Brown T."/>
            <person name="Cohen L."/>
        </authorList>
    </citation>
    <scope>NUCLEOTIDE SEQUENCE</scope>
    <source>
        <strain evidence="6">CCMP127</strain>
    </source>
</reference>
<keyword evidence="3" id="KW-0812">Transmembrane</keyword>
<keyword evidence="1" id="KW-0328">Glycosyltransferase</keyword>
<dbReference type="Pfam" id="PF00535">
    <property type="entry name" value="Glycos_transf_2"/>
    <property type="match status" value="1"/>
</dbReference>
<dbReference type="GO" id="GO:0016757">
    <property type="term" value="F:glycosyltransferase activity"/>
    <property type="evidence" value="ECO:0007669"/>
    <property type="project" value="UniProtKB-KW"/>
</dbReference>
<accession>A0A7S3P751</accession>
<dbReference type="InterPro" id="IPR001173">
    <property type="entry name" value="Glyco_trans_2-like"/>
</dbReference>
<proteinExistence type="predicted"/>
<feature type="domain" description="Glycosyltransferase 2-like" evidence="4">
    <location>
        <begin position="74"/>
        <end position="123"/>
    </location>
</feature>
<feature type="transmembrane region" description="Helical" evidence="3">
    <location>
        <begin position="386"/>
        <end position="412"/>
    </location>
</feature>
<keyword evidence="3" id="KW-0472">Membrane</keyword>
<dbReference type="EMBL" id="HBIM01008746">
    <property type="protein sequence ID" value="CAE0409824.1"/>
    <property type="molecule type" value="Transcribed_RNA"/>
</dbReference>
<dbReference type="Pfam" id="PF13632">
    <property type="entry name" value="Glyco_trans_2_3"/>
    <property type="match status" value="1"/>
</dbReference>
<dbReference type="InterPro" id="IPR029044">
    <property type="entry name" value="Nucleotide-diphossugar_trans"/>
</dbReference>
<organism evidence="6">
    <name type="scientific">Amphora coffeiformis</name>
    <dbReference type="NCBI Taxonomy" id="265554"/>
    <lineage>
        <taxon>Eukaryota</taxon>
        <taxon>Sar</taxon>
        <taxon>Stramenopiles</taxon>
        <taxon>Ochrophyta</taxon>
        <taxon>Bacillariophyta</taxon>
        <taxon>Bacillariophyceae</taxon>
        <taxon>Bacillariophycidae</taxon>
        <taxon>Thalassiophysales</taxon>
        <taxon>Catenulaceae</taxon>
        <taxon>Amphora</taxon>
    </lineage>
</organism>
<protein>
    <recommendedName>
        <fullName evidence="4 5">Glycosyltransferase 2-like domain-containing protein</fullName>
    </recommendedName>
</protein>
<dbReference type="CDD" id="cd06423">
    <property type="entry name" value="CESA_like"/>
    <property type="match status" value="1"/>
</dbReference>
<feature type="domain" description="Glycosyltransferase 2-like" evidence="5">
    <location>
        <begin position="191"/>
        <end position="399"/>
    </location>
</feature>
<evidence type="ECO:0000259" key="4">
    <source>
        <dbReference type="Pfam" id="PF00535"/>
    </source>
</evidence>
<dbReference type="AlphaFoldDB" id="A0A7S3P751"/>
<evidence type="ECO:0000259" key="5">
    <source>
        <dbReference type="Pfam" id="PF13632"/>
    </source>
</evidence>
<sequence>MALLPTFDIGIPDSWINIAETILFVIWLLFLPMLGKYLLQITAAICSILWHVSVKLFFVKKNAQDSNDSQPRVSVIVPAYNEEVGILKTIHSVLRTNYPNLQLIVVNDGSTDGTHKKISKFLSDYQDEEAAHGYGTDVEIEVDTDSESLNGAANHPVKVQTTRPEITYLSLENGGKAAAMNTALKRVNGSIVITVDADSVMDKKAILRFVECFGDDENVAAVAGNVVVANRSKPIGMIQQLEYLSGFFFKRADSMFNAVYIIGGAAASYRKHVLDTVGGFDASIITEDIELSTRIISAGYKTRYAPGAVVYTEGPSEWMGLCNQRLRWKYGRLKTFWKHRNLFFRFHTEDGVRNNWYLTWLLLPLALYGEFLLTMDWFVLPFCITYVVLVNSGLFLAIVMMLAGLSLLQILVDCKRKFHANLLLLAPMTWFAALSIELVEFQALIRSLRRILGGQGLKWQKWRRVGINENELDDDDDE</sequence>
<gene>
    <name evidence="6" type="ORF">ACOF00016_LOCUS7416</name>
</gene>
<dbReference type="PANTHER" id="PTHR43630">
    <property type="entry name" value="POLY-BETA-1,6-N-ACETYL-D-GLUCOSAMINE SYNTHASE"/>
    <property type="match status" value="1"/>
</dbReference>
<evidence type="ECO:0000256" key="2">
    <source>
        <dbReference type="ARBA" id="ARBA00022679"/>
    </source>
</evidence>
<keyword evidence="2" id="KW-0808">Transferase</keyword>
<feature type="transmembrane region" description="Helical" evidence="3">
    <location>
        <begin position="356"/>
        <end position="379"/>
    </location>
</feature>